<dbReference type="AlphaFoldDB" id="A0A226IAY5"/>
<evidence type="ECO:0000313" key="2">
    <source>
        <dbReference type="EMBL" id="OXB03565.1"/>
    </source>
</evidence>
<dbReference type="Pfam" id="PF00293">
    <property type="entry name" value="NUDIX"/>
    <property type="match status" value="1"/>
</dbReference>
<organism evidence="2 3">
    <name type="scientific">Flavobacterium oncorhynchi</name>
    <dbReference type="NCBI Taxonomy" id="728056"/>
    <lineage>
        <taxon>Bacteria</taxon>
        <taxon>Pseudomonadati</taxon>
        <taxon>Bacteroidota</taxon>
        <taxon>Flavobacteriia</taxon>
        <taxon>Flavobacteriales</taxon>
        <taxon>Flavobacteriaceae</taxon>
        <taxon>Flavobacterium</taxon>
    </lineage>
</organism>
<proteinExistence type="predicted"/>
<feature type="domain" description="Nudix hydrolase" evidence="1">
    <location>
        <begin position="1"/>
        <end position="130"/>
    </location>
</feature>
<sequence length="132" mass="14994">MIEIDKIALIKIENGQILSTKSKGKNKYYIPGGKRENNETDEQTLIREVQEELSVDIIPESIEYIGTFKAQSDGDAKGIIVKMTCYKADYIGTPKESNEIAEIKWLNYTDLNIISEVDKIIFKYLKENGSLV</sequence>
<reference evidence="2 3" key="1">
    <citation type="submission" date="2016-11" db="EMBL/GenBank/DDBJ databases">
        <title>Whole genomes of Flavobacteriaceae.</title>
        <authorList>
            <person name="Stine C."/>
            <person name="Li C."/>
            <person name="Tadesse D."/>
        </authorList>
    </citation>
    <scope>NUCLEOTIDE SEQUENCE [LARGE SCALE GENOMIC DNA]</scope>
    <source>
        <strain evidence="2 3">CCUG 59446</strain>
    </source>
</reference>
<dbReference type="EMBL" id="MUHA01000001">
    <property type="protein sequence ID" value="OXB03565.1"/>
    <property type="molecule type" value="Genomic_DNA"/>
</dbReference>
<dbReference type="PROSITE" id="PS51462">
    <property type="entry name" value="NUDIX"/>
    <property type="match status" value="1"/>
</dbReference>
<dbReference type="CDD" id="cd04690">
    <property type="entry name" value="NUDIX_Hydrolase"/>
    <property type="match status" value="1"/>
</dbReference>
<name>A0A226IAY5_9FLAO</name>
<dbReference type="SUPFAM" id="SSF55811">
    <property type="entry name" value="Nudix"/>
    <property type="match status" value="1"/>
</dbReference>
<dbReference type="PANTHER" id="PTHR43736:SF1">
    <property type="entry name" value="DIHYDRONEOPTERIN TRIPHOSPHATE DIPHOSPHATASE"/>
    <property type="match status" value="1"/>
</dbReference>
<dbReference type="InterPro" id="IPR000086">
    <property type="entry name" value="NUDIX_hydrolase_dom"/>
</dbReference>
<dbReference type="Gene3D" id="3.90.79.10">
    <property type="entry name" value="Nucleoside Triphosphate Pyrophosphohydrolase"/>
    <property type="match status" value="1"/>
</dbReference>
<evidence type="ECO:0000259" key="1">
    <source>
        <dbReference type="PROSITE" id="PS51462"/>
    </source>
</evidence>
<dbReference type="InterPro" id="IPR015797">
    <property type="entry name" value="NUDIX_hydrolase-like_dom_sf"/>
</dbReference>
<evidence type="ECO:0000313" key="3">
    <source>
        <dbReference type="Proteomes" id="UP000198336"/>
    </source>
</evidence>
<comment type="caution">
    <text evidence="2">The sequence shown here is derived from an EMBL/GenBank/DDBJ whole genome shotgun (WGS) entry which is preliminary data.</text>
</comment>
<gene>
    <name evidence="2" type="ORF">B0A75_00250</name>
</gene>
<protein>
    <submittedName>
        <fullName evidence="2">DNA mismatch repair protein MutT</fullName>
    </submittedName>
</protein>
<keyword evidence="3" id="KW-1185">Reference proteome</keyword>
<dbReference type="PANTHER" id="PTHR43736">
    <property type="entry name" value="ADP-RIBOSE PYROPHOSPHATASE"/>
    <property type="match status" value="1"/>
</dbReference>
<dbReference type="Proteomes" id="UP000198336">
    <property type="component" value="Unassembled WGS sequence"/>
</dbReference>
<accession>A0A226IAY5</accession>